<accession>A0ABY7RZ90</accession>
<dbReference type="PROSITE" id="PS50893">
    <property type="entry name" value="ABC_TRANSPORTER_2"/>
    <property type="match status" value="1"/>
</dbReference>
<organism evidence="6 7">
    <name type="scientific">Psychroserpens ponticola</name>
    <dbReference type="NCBI Taxonomy" id="2932268"/>
    <lineage>
        <taxon>Bacteria</taxon>
        <taxon>Pseudomonadati</taxon>
        <taxon>Bacteroidota</taxon>
        <taxon>Flavobacteriia</taxon>
        <taxon>Flavobacteriales</taxon>
        <taxon>Flavobacteriaceae</taxon>
        <taxon>Psychroserpens</taxon>
    </lineage>
</organism>
<dbReference type="PANTHER" id="PTHR42734:SF6">
    <property type="entry name" value="MOLYBDATE IMPORT ATP-BINDING PROTEIN MOLC"/>
    <property type="match status" value="1"/>
</dbReference>
<dbReference type="Pfam" id="PF00005">
    <property type="entry name" value="ABC_tran"/>
    <property type="match status" value="1"/>
</dbReference>
<keyword evidence="3" id="KW-0547">Nucleotide-binding</keyword>
<dbReference type="InterPro" id="IPR003593">
    <property type="entry name" value="AAA+_ATPase"/>
</dbReference>
<comment type="similarity">
    <text evidence="1">Belongs to the ABC transporter superfamily.</text>
</comment>
<feature type="domain" description="ABC transporter" evidence="5">
    <location>
        <begin position="3"/>
        <end position="221"/>
    </location>
</feature>
<keyword evidence="7" id="KW-1185">Reference proteome</keyword>
<dbReference type="InterPro" id="IPR050153">
    <property type="entry name" value="Metal_Ion_Import_ABC"/>
</dbReference>
<dbReference type="SUPFAM" id="SSF52540">
    <property type="entry name" value="P-loop containing nucleoside triphosphate hydrolases"/>
    <property type="match status" value="1"/>
</dbReference>
<evidence type="ECO:0000259" key="5">
    <source>
        <dbReference type="PROSITE" id="PS50893"/>
    </source>
</evidence>
<dbReference type="GO" id="GO:0005524">
    <property type="term" value="F:ATP binding"/>
    <property type="evidence" value="ECO:0007669"/>
    <property type="project" value="UniProtKB-KW"/>
</dbReference>
<gene>
    <name evidence="6" type="ORF">MUN68_003020</name>
</gene>
<dbReference type="Proteomes" id="UP001202717">
    <property type="component" value="Chromosome"/>
</dbReference>
<dbReference type="RefSeq" id="WP_249995240.1">
    <property type="nucleotide sequence ID" value="NZ_CP116221.1"/>
</dbReference>
<name>A0ABY7RZ90_9FLAO</name>
<evidence type="ECO:0000313" key="7">
    <source>
        <dbReference type="Proteomes" id="UP001202717"/>
    </source>
</evidence>
<evidence type="ECO:0000256" key="4">
    <source>
        <dbReference type="ARBA" id="ARBA00022840"/>
    </source>
</evidence>
<dbReference type="SMART" id="SM00382">
    <property type="entry name" value="AAA"/>
    <property type="match status" value="1"/>
</dbReference>
<dbReference type="InterPro" id="IPR027417">
    <property type="entry name" value="P-loop_NTPase"/>
</dbReference>
<keyword evidence="4 6" id="KW-0067">ATP-binding</keyword>
<dbReference type="Gene3D" id="3.40.50.300">
    <property type="entry name" value="P-loop containing nucleotide triphosphate hydrolases"/>
    <property type="match status" value="1"/>
</dbReference>
<protein>
    <submittedName>
        <fullName evidence="6">ABC transporter ATP-binding protein</fullName>
    </submittedName>
</protein>
<evidence type="ECO:0000256" key="2">
    <source>
        <dbReference type="ARBA" id="ARBA00022448"/>
    </source>
</evidence>
<dbReference type="InterPro" id="IPR003439">
    <property type="entry name" value="ABC_transporter-like_ATP-bd"/>
</dbReference>
<dbReference type="EMBL" id="CP116221">
    <property type="protein sequence ID" value="WCO02471.1"/>
    <property type="molecule type" value="Genomic_DNA"/>
</dbReference>
<evidence type="ECO:0000256" key="3">
    <source>
        <dbReference type="ARBA" id="ARBA00022741"/>
    </source>
</evidence>
<sequence length="221" mass="25647">MILEVDNIELYFSNKRILNGIYLKAETGKTTAIIGSNGGGKSCLLQIIFGVIKPKYKLIRINNKPFLKPLYQTKLIGFLPQYNYTPNRLKVSSIFNLLNVDWREFISFFDGFSHYKNHTINNLSGGERRIIEVYLLLKGDYKIILLDEPFSHISPLHIEKITQLIETEKHNKAIIITDHMYQHIIETADDIYLLKDGHTKLIDDLKDLEFFKYLSTGSLKH</sequence>
<proteinExistence type="inferred from homology"/>
<evidence type="ECO:0000256" key="1">
    <source>
        <dbReference type="ARBA" id="ARBA00005417"/>
    </source>
</evidence>
<dbReference type="PANTHER" id="PTHR42734">
    <property type="entry name" value="METAL TRANSPORT SYSTEM ATP-BINDING PROTEIN TM_0124-RELATED"/>
    <property type="match status" value="1"/>
</dbReference>
<evidence type="ECO:0000313" key="6">
    <source>
        <dbReference type="EMBL" id="WCO02471.1"/>
    </source>
</evidence>
<keyword evidence="2" id="KW-0813">Transport</keyword>
<reference evidence="6 7" key="1">
    <citation type="submission" date="2023-01" db="EMBL/GenBank/DDBJ databases">
        <title>Psychroserpens ponticola sp. nov., isolated from seawater.</title>
        <authorList>
            <person name="Kristyanto S."/>
            <person name="Jung J."/>
            <person name="Kim J.M."/>
            <person name="Jeon C.O."/>
        </authorList>
    </citation>
    <scope>NUCLEOTIDE SEQUENCE [LARGE SCALE GENOMIC DNA]</scope>
    <source>
        <strain evidence="6 7">MSW6</strain>
    </source>
</reference>